<dbReference type="CDD" id="cd06173">
    <property type="entry name" value="MFS_MefA_like"/>
    <property type="match status" value="1"/>
</dbReference>
<keyword evidence="3 6" id="KW-0812">Transmembrane</keyword>
<evidence type="ECO:0000256" key="6">
    <source>
        <dbReference type="SAM" id="Phobius"/>
    </source>
</evidence>
<feature type="transmembrane region" description="Helical" evidence="6">
    <location>
        <begin position="338"/>
        <end position="362"/>
    </location>
</feature>
<gene>
    <name evidence="7" type="ORF">NEH16_24665</name>
</gene>
<keyword evidence="4 6" id="KW-1133">Transmembrane helix</keyword>
<comment type="subcellular location">
    <subcellularLocation>
        <location evidence="1">Cell membrane</location>
        <topology evidence="1">Multi-pass membrane protein</topology>
    </subcellularLocation>
</comment>
<keyword evidence="2" id="KW-1003">Cell membrane</keyword>
<dbReference type="Proteomes" id="UP001164963">
    <property type="component" value="Chromosome"/>
</dbReference>
<dbReference type="Pfam" id="PF07690">
    <property type="entry name" value="MFS_1"/>
    <property type="match status" value="1"/>
</dbReference>
<name>A0ABY6Q396_9ACTN</name>
<feature type="transmembrane region" description="Helical" evidence="6">
    <location>
        <begin position="45"/>
        <end position="64"/>
    </location>
</feature>
<keyword evidence="8" id="KW-1185">Reference proteome</keyword>
<dbReference type="InterPro" id="IPR011701">
    <property type="entry name" value="MFS"/>
</dbReference>
<feature type="transmembrane region" description="Helical" evidence="6">
    <location>
        <begin position="368"/>
        <end position="387"/>
    </location>
</feature>
<sequence>MAVGRVLRNRTAGLFLAAVVVSGFGSSAMRLAAGIWVKSLTGSDALAALALFAVWLPVLFGPLLGAVADRLPRKPLLVGTNVVLAALMAMLAAVGAEGRVWLLFAVFVLYGCLSVLMDSAESAVVAGAVPAELLGDFNGLRMMANESMKLVAPLTGAGLFARFGGGAVALLDAVSFALAAGLYALLRIRRTARPAPMGAGGWAAGLRQLWGSPVLRPLVLAASATMLCAGLNGATLYAVVDDVLGHSPAYAGVLSVAQGLGSVAVGLCAGALMRRLPERVFAAAGIAVFGAAVGLRAVPSDATALAACALIGVGLPCVLIAALTAVQRETPDAVLGRTAATADTLIMSPNAVALGIGAGLVARVDVTVLLPLVGAGAVLTAGLLLTAGRRERVVPGGPAVPTSAEA</sequence>
<evidence type="ECO:0000256" key="4">
    <source>
        <dbReference type="ARBA" id="ARBA00022989"/>
    </source>
</evidence>
<reference evidence="7" key="1">
    <citation type="journal article" date="2022" name="Front. Microbiol.">
        <title>Mirubactin C rescues the lethal effect of cell wall biosynthesis mutations in Bacillus subtilis.</title>
        <authorList>
            <person name="Kepplinger B."/>
            <person name="Wen X."/>
            <person name="Tyler A.R."/>
            <person name="Kim B.Y."/>
            <person name="Brown J."/>
            <person name="Banks P."/>
            <person name="Dashti Y."/>
            <person name="Mackenzie E.S."/>
            <person name="Wills C."/>
            <person name="Kawai Y."/>
            <person name="Waldron K.J."/>
            <person name="Allenby N.E.E."/>
            <person name="Wu L.J."/>
            <person name="Hall M.J."/>
            <person name="Errington J."/>
        </authorList>
    </citation>
    <scope>NUCLEOTIDE SEQUENCE</scope>
    <source>
        <strain evidence="7">MDA8-470</strain>
    </source>
</reference>
<feature type="transmembrane region" description="Helical" evidence="6">
    <location>
        <begin position="76"/>
        <end position="94"/>
    </location>
</feature>
<evidence type="ECO:0000313" key="7">
    <source>
        <dbReference type="EMBL" id="UZK58637.1"/>
    </source>
</evidence>
<evidence type="ECO:0000256" key="5">
    <source>
        <dbReference type="ARBA" id="ARBA00023136"/>
    </source>
</evidence>
<feature type="transmembrane region" description="Helical" evidence="6">
    <location>
        <begin position="163"/>
        <end position="186"/>
    </location>
</feature>
<feature type="transmembrane region" description="Helical" evidence="6">
    <location>
        <begin position="280"/>
        <end position="298"/>
    </location>
</feature>
<feature type="transmembrane region" description="Helical" evidence="6">
    <location>
        <begin position="100"/>
        <end position="117"/>
    </location>
</feature>
<evidence type="ECO:0000256" key="2">
    <source>
        <dbReference type="ARBA" id="ARBA00022475"/>
    </source>
</evidence>
<dbReference type="EMBL" id="CP098740">
    <property type="protein sequence ID" value="UZK58637.1"/>
    <property type="molecule type" value="Genomic_DNA"/>
</dbReference>
<dbReference type="SUPFAM" id="SSF103473">
    <property type="entry name" value="MFS general substrate transporter"/>
    <property type="match status" value="1"/>
</dbReference>
<evidence type="ECO:0000256" key="1">
    <source>
        <dbReference type="ARBA" id="ARBA00004651"/>
    </source>
</evidence>
<feature type="transmembrane region" description="Helical" evidence="6">
    <location>
        <begin position="124"/>
        <end position="143"/>
    </location>
</feature>
<proteinExistence type="predicted"/>
<dbReference type="PANTHER" id="PTHR23513">
    <property type="entry name" value="INTEGRAL MEMBRANE EFFLUX PROTEIN-RELATED"/>
    <property type="match status" value="1"/>
</dbReference>
<feature type="transmembrane region" description="Helical" evidence="6">
    <location>
        <begin position="12"/>
        <end position="33"/>
    </location>
</feature>
<feature type="transmembrane region" description="Helical" evidence="6">
    <location>
        <begin position="304"/>
        <end position="326"/>
    </location>
</feature>
<dbReference type="Gene3D" id="1.20.1250.20">
    <property type="entry name" value="MFS general substrate transporter like domains"/>
    <property type="match status" value="1"/>
</dbReference>
<evidence type="ECO:0000313" key="8">
    <source>
        <dbReference type="Proteomes" id="UP001164963"/>
    </source>
</evidence>
<organism evidence="7 8">
    <name type="scientific">Streptomyces drozdowiczii</name>
    <dbReference type="NCBI Taxonomy" id="202862"/>
    <lineage>
        <taxon>Bacteria</taxon>
        <taxon>Bacillati</taxon>
        <taxon>Actinomycetota</taxon>
        <taxon>Actinomycetes</taxon>
        <taxon>Kitasatosporales</taxon>
        <taxon>Streptomycetaceae</taxon>
        <taxon>Streptomyces</taxon>
    </lineage>
</organism>
<feature type="transmembrane region" description="Helical" evidence="6">
    <location>
        <begin position="218"/>
        <end position="240"/>
    </location>
</feature>
<keyword evidence="5 6" id="KW-0472">Membrane</keyword>
<protein>
    <submittedName>
        <fullName evidence="7">MFS transporter</fullName>
    </submittedName>
</protein>
<feature type="transmembrane region" description="Helical" evidence="6">
    <location>
        <begin position="252"/>
        <end position="273"/>
    </location>
</feature>
<dbReference type="InterPro" id="IPR036259">
    <property type="entry name" value="MFS_trans_sf"/>
</dbReference>
<dbReference type="PANTHER" id="PTHR23513:SF6">
    <property type="entry name" value="MAJOR FACILITATOR SUPERFAMILY ASSOCIATED DOMAIN-CONTAINING PROTEIN"/>
    <property type="match status" value="1"/>
</dbReference>
<accession>A0ABY6Q396</accession>
<dbReference type="RefSeq" id="WP_265547370.1">
    <property type="nucleotide sequence ID" value="NZ_CP098740.1"/>
</dbReference>
<evidence type="ECO:0000256" key="3">
    <source>
        <dbReference type="ARBA" id="ARBA00022692"/>
    </source>
</evidence>